<keyword evidence="9" id="KW-0614">Plasmid</keyword>
<evidence type="ECO:0000256" key="5">
    <source>
        <dbReference type="PIRSR" id="PIRSR036492-1"/>
    </source>
</evidence>
<dbReference type="KEGG" id="pxi:J5O05_19745"/>
<accession>A0A975DJS2</accession>
<dbReference type="PANTHER" id="PTHR43570">
    <property type="entry name" value="ALDEHYDE DEHYDROGENASE"/>
    <property type="match status" value="1"/>
</dbReference>
<evidence type="ECO:0000256" key="4">
    <source>
        <dbReference type="PIRNR" id="PIRNR036492"/>
    </source>
</evidence>
<dbReference type="EMBL" id="CP072135">
    <property type="protein sequence ID" value="QTH73053.1"/>
    <property type="molecule type" value="Genomic_DNA"/>
</dbReference>
<evidence type="ECO:0000256" key="3">
    <source>
        <dbReference type="ARBA" id="ARBA00023027"/>
    </source>
</evidence>
<dbReference type="PROSITE" id="PS00687">
    <property type="entry name" value="ALDEHYDE_DEHYDR_GLU"/>
    <property type="match status" value="1"/>
</dbReference>
<keyword evidence="2 4" id="KW-0560">Oxidoreductase</keyword>
<evidence type="ECO:0000256" key="6">
    <source>
        <dbReference type="PROSITE-ProRule" id="PRU10007"/>
    </source>
</evidence>
<dbReference type="CDD" id="cd07133">
    <property type="entry name" value="ALDH_CALDH_CalB"/>
    <property type="match status" value="1"/>
</dbReference>
<dbReference type="RefSeq" id="WP_208844672.1">
    <property type="nucleotide sequence ID" value="NZ_CP072135.1"/>
</dbReference>
<evidence type="ECO:0000256" key="7">
    <source>
        <dbReference type="RuleBase" id="RU003345"/>
    </source>
</evidence>
<gene>
    <name evidence="9" type="ORF">J5O05_19745</name>
</gene>
<feature type="active site" evidence="5">
    <location>
        <position position="248"/>
    </location>
</feature>
<dbReference type="InterPro" id="IPR012394">
    <property type="entry name" value="Aldehyde_DH_NAD(P)"/>
</dbReference>
<dbReference type="AlphaFoldDB" id="A0A975DJS2"/>
<proteinExistence type="inferred from homology"/>
<dbReference type="GO" id="GO:0004029">
    <property type="term" value="F:aldehyde dehydrogenase (NAD+) activity"/>
    <property type="evidence" value="ECO:0007669"/>
    <property type="project" value="TreeGrafter"/>
</dbReference>
<protein>
    <recommendedName>
        <fullName evidence="4">Aldehyde dehydrogenase</fullName>
    </recommendedName>
</protein>
<keyword evidence="10" id="KW-1185">Reference proteome</keyword>
<feature type="domain" description="Aldehyde dehydrogenase" evidence="8">
    <location>
        <begin position="27"/>
        <end position="438"/>
    </location>
</feature>
<dbReference type="Gene3D" id="3.40.309.10">
    <property type="entry name" value="Aldehyde Dehydrogenase, Chain A, domain 2"/>
    <property type="match status" value="1"/>
</dbReference>
<dbReference type="InterPro" id="IPR016161">
    <property type="entry name" value="Ald_DH/histidinol_DH"/>
</dbReference>
<dbReference type="PANTHER" id="PTHR43570:SF20">
    <property type="entry name" value="ALDEHYDE DEHYDROGENASE ALDX-RELATED"/>
    <property type="match status" value="1"/>
</dbReference>
<dbReference type="PIRSF" id="PIRSF036492">
    <property type="entry name" value="ALDH"/>
    <property type="match status" value="1"/>
</dbReference>
<keyword evidence="3" id="KW-0520">NAD</keyword>
<dbReference type="Gene3D" id="3.40.605.10">
    <property type="entry name" value="Aldehyde Dehydrogenase, Chain A, domain 1"/>
    <property type="match status" value="1"/>
</dbReference>
<dbReference type="InterPro" id="IPR016163">
    <property type="entry name" value="Ald_DH_C"/>
</dbReference>
<dbReference type="InterPro" id="IPR016162">
    <property type="entry name" value="Ald_DH_N"/>
</dbReference>
<dbReference type="Proteomes" id="UP000664904">
    <property type="component" value="Plasmid unnamed5"/>
</dbReference>
<feature type="active site" evidence="5 6">
    <location>
        <position position="214"/>
    </location>
</feature>
<evidence type="ECO:0000313" key="10">
    <source>
        <dbReference type="Proteomes" id="UP000664904"/>
    </source>
</evidence>
<evidence type="ECO:0000313" key="9">
    <source>
        <dbReference type="EMBL" id="QTH73053.1"/>
    </source>
</evidence>
<organism evidence="9 10">
    <name type="scientific">Pseudoalteromonas xiamenensis</name>
    <dbReference type="NCBI Taxonomy" id="882626"/>
    <lineage>
        <taxon>Bacteria</taxon>
        <taxon>Pseudomonadati</taxon>
        <taxon>Pseudomonadota</taxon>
        <taxon>Gammaproteobacteria</taxon>
        <taxon>Alteromonadales</taxon>
        <taxon>Pseudoalteromonadaceae</taxon>
        <taxon>Pseudoalteromonas</taxon>
    </lineage>
</organism>
<dbReference type="Pfam" id="PF00171">
    <property type="entry name" value="Aldedh"/>
    <property type="match status" value="1"/>
</dbReference>
<dbReference type="InterPro" id="IPR015590">
    <property type="entry name" value="Aldehyde_DH_dom"/>
</dbReference>
<dbReference type="GO" id="GO:0006081">
    <property type="term" value="P:aldehyde metabolic process"/>
    <property type="evidence" value="ECO:0007669"/>
    <property type="project" value="InterPro"/>
</dbReference>
<dbReference type="SUPFAM" id="SSF53720">
    <property type="entry name" value="ALDH-like"/>
    <property type="match status" value="1"/>
</dbReference>
<dbReference type="InterPro" id="IPR029510">
    <property type="entry name" value="Ald_DH_CS_GLU"/>
</dbReference>
<comment type="similarity">
    <text evidence="1 4 7">Belongs to the aldehyde dehydrogenase family.</text>
</comment>
<geneLocation type="plasmid" evidence="9 10">
    <name>unnamed5</name>
</geneLocation>
<name>A0A975DJS2_9GAMM</name>
<evidence type="ECO:0000256" key="1">
    <source>
        <dbReference type="ARBA" id="ARBA00009986"/>
    </source>
</evidence>
<reference evidence="9" key="1">
    <citation type="submission" date="2021-03" db="EMBL/GenBank/DDBJ databases">
        <title>Complete Genome of Pseudoalteromonas xiamenensis STKMTI.2, a new potential marine bacterium producing anti-Vibrio compounds.</title>
        <authorList>
            <person name="Handayani D.P."/>
            <person name="Isnansetyo A."/>
            <person name="Istiqomah I."/>
            <person name="Jumina J."/>
        </authorList>
    </citation>
    <scope>NUCLEOTIDE SEQUENCE</scope>
    <source>
        <strain evidence="9">STKMTI.2</strain>
        <plasmid evidence="9">unnamed5</plasmid>
    </source>
</reference>
<evidence type="ECO:0000259" key="8">
    <source>
        <dbReference type="Pfam" id="PF00171"/>
    </source>
</evidence>
<evidence type="ECO:0000256" key="2">
    <source>
        <dbReference type="ARBA" id="ARBA00023002"/>
    </source>
</evidence>
<dbReference type="GO" id="GO:0005737">
    <property type="term" value="C:cytoplasm"/>
    <property type="evidence" value="ECO:0007669"/>
    <property type="project" value="TreeGrafter"/>
</dbReference>
<sequence length="468" mass="52585">MITEPQLQLEQEFLRLQSLFQKDTHPSVELRLEKLSMLKQALLRHKTDLVDAAAKDFGQRSSFDTEFADILPTVTQLNHIVSRLSKWMKPKRRPAGLMLFPTKVSVEYKPKGVVGVISPWNYPIQLALLPVATAIAAGNRVMLKLSEFTPAVNQVLKRILIDLSDWCVAIEGEAAVASQFSSLPFAHLFFTGSTPVGKKVMQAAAANLTPVTLELGGKSPVIVTRNACLDTAATSLVFGKTTNAGQICVSPDYVLVESDVAHDLRKKILAVYKQHFSKGCKDTSFTSIINVRQYERLTELLSDAKNHGAQVDSSIESDWQESEHKLGLHLLSGVTDDMKVMQEEIFEYLLPIVEVENLEQAISYIRRRPDPLALYLFSENESEIKRIRRETLSGGMGINECVLHVAAEYAPFGGVGHSGMGQYHDFDGFETFSHKRTVIESHRMNWRTILLLSRKAWFLKPINWLFMR</sequence>